<dbReference type="PANTHER" id="PTHR43941">
    <property type="entry name" value="STRUCTURAL MAINTENANCE OF CHROMOSOMES PROTEIN 2"/>
    <property type="match status" value="1"/>
</dbReference>
<feature type="non-terminal residue" evidence="3">
    <location>
        <position position="1"/>
    </location>
</feature>
<feature type="compositionally biased region" description="Low complexity" evidence="2">
    <location>
        <begin position="182"/>
        <end position="198"/>
    </location>
</feature>
<feature type="compositionally biased region" description="Low complexity" evidence="2">
    <location>
        <begin position="244"/>
        <end position="255"/>
    </location>
</feature>
<name>A0A9X8H8J3_APHAT</name>
<organism evidence="3 4">
    <name type="scientific">Aphanomyces astaci</name>
    <name type="common">Crayfish plague agent</name>
    <dbReference type="NCBI Taxonomy" id="112090"/>
    <lineage>
        <taxon>Eukaryota</taxon>
        <taxon>Sar</taxon>
        <taxon>Stramenopiles</taxon>
        <taxon>Oomycota</taxon>
        <taxon>Saprolegniomycetes</taxon>
        <taxon>Saprolegniales</taxon>
        <taxon>Verrucalvaceae</taxon>
        <taxon>Aphanomyces</taxon>
    </lineage>
</organism>
<evidence type="ECO:0000313" key="3">
    <source>
        <dbReference type="EMBL" id="RLO05274.1"/>
    </source>
</evidence>
<evidence type="ECO:0000256" key="1">
    <source>
        <dbReference type="SAM" id="Coils"/>
    </source>
</evidence>
<dbReference type="Gene3D" id="1.10.287.1490">
    <property type="match status" value="1"/>
</dbReference>
<feature type="compositionally biased region" description="Pro residues" evidence="2">
    <location>
        <begin position="265"/>
        <end position="287"/>
    </location>
</feature>
<keyword evidence="1" id="KW-0175">Coiled coil</keyword>
<reference evidence="3 4" key="1">
    <citation type="journal article" date="2018" name="J. Invertebr. Pathol.">
        <title>New genotyping method for the causative agent of crayfish plague (Aphanomyces astaci) based on whole genome data.</title>
        <authorList>
            <person name="Minardi D."/>
            <person name="Studholme D.J."/>
            <person name="van der Giezen M."/>
            <person name="Pretto T."/>
            <person name="Oidtmann B."/>
        </authorList>
    </citation>
    <scope>NUCLEOTIDE SEQUENCE [LARGE SCALE GENOMIC DNA]</scope>
    <source>
        <strain evidence="3 4">KB13</strain>
    </source>
</reference>
<dbReference type="EMBL" id="QUTI01027253">
    <property type="protein sequence ID" value="RLO05274.1"/>
    <property type="molecule type" value="Genomic_DNA"/>
</dbReference>
<sequence length="695" mass="75443">QAWAFDTAVDSSSSTNPIDIVASPPVMRYLDVDDLLKVKLGDATTEGLVGLSGQVVGMQKGSVRYIYLPSSSSATTWILAHAELVKVKKDKRPNSAAVASAPVISLPPTGSEDDELKRDDLVTRMAHLSRVGSGHAALPTAASRRSSHPDDPHQPTHAAADKVATPIVLTMPQSPSPPPLHSHPSSSLASSFPSSMLPQSEAALPPNSSTSLQPPPTTEADQSSLALRQEQQRLLAEQEDIQRQRQALTRQQQIQSPPLSKARPPTTPPSPSPLFPPPTSLLPPSPPTLDAYYSASSVTSANYLQQQNHHHHVAAPLTSSSSTGGFNLVPFVPATPLPPPQAYATTSTSAPSASGALFTPSNVEMDATLQRVHRTTLAMEGMLIDLQRKMDRVIVPSSYSSGRGGGGSAYSRRPDQSTTASLLKSMERALNDLDGLHDANHRLTSQVTDLQRHNRQLEDDVDRLQADLRRHTAASSSYSEVQAALEHAKQRCAQMEADVERWTAAVEAERRQRMQLERDLATATQRLSSAQQSVDGVVAAQVDEARQVATMAQKQMQAEKLKHDAAAAKMAADVEAVQTTYESLAAERASHVEDAEAVKVHVEALMQERDVHRAKLAATERAAADMEDRWRREKEDAAAARDARADLFKELMNDIYFACQDAFDEDAEFTGKEIAIQIRKILKQHTNDVVAKFEK</sequence>
<feature type="region of interest" description="Disordered" evidence="2">
    <location>
        <begin position="96"/>
        <end position="115"/>
    </location>
</feature>
<dbReference type="AlphaFoldDB" id="A0A9X8H8J3"/>
<feature type="region of interest" description="Disordered" evidence="2">
    <location>
        <begin position="129"/>
        <end position="225"/>
    </location>
</feature>
<gene>
    <name evidence="3" type="ORF">DYB28_005458</name>
</gene>
<feature type="region of interest" description="Disordered" evidence="2">
    <location>
        <begin position="398"/>
        <end position="419"/>
    </location>
</feature>
<protein>
    <submittedName>
        <fullName evidence="3">Uncharacterized protein</fullName>
    </submittedName>
</protein>
<comment type="caution">
    <text evidence="3">The sequence shown here is derived from an EMBL/GenBank/DDBJ whole genome shotgun (WGS) entry which is preliminary data.</text>
</comment>
<accession>A0A9X8H8J3</accession>
<dbReference type="Proteomes" id="UP000275652">
    <property type="component" value="Unassembled WGS sequence"/>
</dbReference>
<feature type="coiled-coil region" evidence="1">
    <location>
        <begin position="602"/>
        <end position="629"/>
    </location>
</feature>
<feature type="region of interest" description="Disordered" evidence="2">
    <location>
        <begin position="242"/>
        <end position="288"/>
    </location>
</feature>
<evidence type="ECO:0000313" key="4">
    <source>
        <dbReference type="Proteomes" id="UP000275652"/>
    </source>
</evidence>
<evidence type="ECO:0000256" key="2">
    <source>
        <dbReference type="SAM" id="MobiDB-lite"/>
    </source>
</evidence>
<feature type="coiled-coil region" evidence="1">
    <location>
        <begin position="440"/>
        <end position="533"/>
    </location>
</feature>
<proteinExistence type="predicted"/>